<dbReference type="Gene3D" id="3.40.50.300">
    <property type="entry name" value="P-loop containing nucleotide triphosphate hydrolases"/>
    <property type="match status" value="1"/>
</dbReference>
<evidence type="ECO:0000256" key="2">
    <source>
        <dbReference type="ARBA" id="ARBA00022741"/>
    </source>
</evidence>
<keyword evidence="1" id="KW-0813">Transport</keyword>
<dbReference type="PANTHER" id="PTHR43023:SF6">
    <property type="entry name" value="INTERMEMBRANE PHOSPHOLIPID TRANSPORT SYSTEM ATP-BINDING PROTEIN MLAF"/>
    <property type="match status" value="1"/>
</dbReference>
<protein>
    <submittedName>
        <fullName evidence="5">ATP-binding cassette domain-containing protein</fullName>
    </submittedName>
</protein>
<dbReference type="PROSITE" id="PS50893">
    <property type="entry name" value="ABC_TRANSPORTER_2"/>
    <property type="match status" value="1"/>
</dbReference>
<evidence type="ECO:0000259" key="4">
    <source>
        <dbReference type="PROSITE" id="PS50893"/>
    </source>
</evidence>
<dbReference type="SUPFAM" id="SSF52540">
    <property type="entry name" value="P-loop containing nucleoside triphosphate hydrolases"/>
    <property type="match status" value="1"/>
</dbReference>
<dbReference type="InterPro" id="IPR003593">
    <property type="entry name" value="AAA+_ATPase"/>
</dbReference>
<evidence type="ECO:0000256" key="1">
    <source>
        <dbReference type="ARBA" id="ARBA00022448"/>
    </source>
</evidence>
<dbReference type="SMART" id="SM00382">
    <property type="entry name" value="AAA"/>
    <property type="match status" value="1"/>
</dbReference>
<feature type="non-terminal residue" evidence="5">
    <location>
        <position position="169"/>
    </location>
</feature>
<dbReference type="PROSITE" id="PS00211">
    <property type="entry name" value="ABC_TRANSPORTER_1"/>
    <property type="match status" value="1"/>
</dbReference>
<dbReference type="InterPro" id="IPR027417">
    <property type="entry name" value="P-loop_NTPase"/>
</dbReference>
<sequence>MKVETGEVLALIGKSGVGKSVLLKHVVALMKGQKGRVLIDGEDITTAKGRKLEELRSRIGFLFQGGALFDSLTLFDNIAFPLREKTKMDEKKIREKVLYELEQVGLKGMEYKFPAELSGGMRKRAALARCMVTAPEIMLFDEPTTGLDPITAHSINDLIKRTHERVCFT</sequence>
<dbReference type="EMBL" id="DQWS01000173">
    <property type="protein sequence ID" value="HDD53335.1"/>
    <property type="molecule type" value="Genomic_DNA"/>
</dbReference>
<dbReference type="InterPro" id="IPR003439">
    <property type="entry name" value="ABC_transporter-like_ATP-bd"/>
</dbReference>
<reference evidence="5" key="1">
    <citation type="journal article" date="2020" name="mSystems">
        <title>Genome- and Community-Level Interaction Insights into Carbon Utilization and Element Cycling Functions of Hydrothermarchaeota in Hydrothermal Sediment.</title>
        <authorList>
            <person name="Zhou Z."/>
            <person name="Liu Y."/>
            <person name="Xu W."/>
            <person name="Pan J."/>
            <person name="Luo Z.H."/>
            <person name="Li M."/>
        </authorList>
    </citation>
    <scope>NUCLEOTIDE SEQUENCE [LARGE SCALE GENOMIC DNA]</scope>
    <source>
        <strain evidence="5">HyVt-115</strain>
    </source>
</reference>
<gene>
    <name evidence="5" type="ORF">ENF32_04640</name>
</gene>
<proteinExistence type="predicted"/>
<evidence type="ECO:0000313" key="5">
    <source>
        <dbReference type="EMBL" id="HDD53335.1"/>
    </source>
</evidence>
<dbReference type="PANTHER" id="PTHR43023">
    <property type="entry name" value="PROTEIN TRIGALACTOSYLDIACYLGLYCEROL 3, CHLOROPLASTIC"/>
    <property type="match status" value="1"/>
</dbReference>
<dbReference type="Proteomes" id="UP000885690">
    <property type="component" value="Unassembled WGS sequence"/>
</dbReference>
<evidence type="ECO:0000256" key="3">
    <source>
        <dbReference type="ARBA" id="ARBA00022840"/>
    </source>
</evidence>
<name>A0A7C0Y661_9BACT</name>
<dbReference type="InterPro" id="IPR017871">
    <property type="entry name" value="ABC_transporter-like_CS"/>
</dbReference>
<feature type="domain" description="ABC transporter" evidence="4">
    <location>
        <begin position="1"/>
        <end position="169"/>
    </location>
</feature>
<dbReference type="GO" id="GO:0016887">
    <property type="term" value="F:ATP hydrolysis activity"/>
    <property type="evidence" value="ECO:0007669"/>
    <property type="project" value="InterPro"/>
</dbReference>
<comment type="caution">
    <text evidence="5">The sequence shown here is derived from an EMBL/GenBank/DDBJ whole genome shotgun (WGS) entry which is preliminary data.</text>
</comment>
<accession>A0A7C0Y661</accession>
<keyword evidence="3 5" id="KW-0067">ATP-binding</keyword>
<dbReference type="GO" id="GO:0005524">
    <property type="term" value="F:ATP binding"/>
    <property type="evidence" value="ECO:0007669"/>
    <property type="project" value="UniProtKB-KW"/>
</dbReference>
<keyword evidence="2" id="KW-0547">Nucleotide-binding</keyword>
<dbReference type="Pfam" id="PF00005">
    <property type="entry name" value="ABC_tran"/>
    <property type="match status" value="1"/>
</dbReference>
<dbReference type="AlphaFoldDB" id="A0A7C0Y661"/>
<organism evidence="5">
    <name type="scientific">Thermosulfidibacter takaii</name>
    <dbReference type="NCBI Taxonomy" id="412593"/>
    <lineage>
        <taxon>Bacteria</taxon>
        <taxon>Pseudomonadati</taxon>
        <taxon>Thermosulfidibacterota</taxon>
        <taxon>Thermosulfidibacteria</taxon>
        <taxon>Thermosulfidibacterales</taxon>
        <taxon>Thermosulfidibacteraceae</taxon>
    </lineage>
</organism>